<dbReference type="EMBL" id="BAAANO010000010">
    <property type="protein sequence ID" value="GAA2004202.1"/>
    <property type="molecule type" value="Genomic_DNA"/>
</dbReference>
<name>A0ABN2TBE4_9MICO</name>
<organism evidence="1 2">
    <name type="scientific">Brevibacterium samyangense</name>
    <dbReference type="NCBI Taxonomy" id="366888"/>
    <lineage>
        <taxon>Bacteria</taxon>
        <taxon>Bacillati</taxon>
        <taxon>Actinomycetota</taxon>
        <taxon>Actinomycetes</taxon>
        <taxon>Micrococcales</taxon>
        <taxon>Brevibacteriaceae</taxon>
        <taxon>Brevibacterium</taxon>
    </lineage>
</organism>
<accession>A0ABN2TBE4</accession>
<gene>
    <name evidence="1" type="ORF">GCM10009755_11910</name>
</gene>
<keyword evidence="2" id="KW-1185">Reference proteome</keyword>
<reference evidence="1 2" key="1">
    <citation type="journal article" date="2019" name="Int. J. Syst. Evol. Microbiol.">
        <title>The Global Catalogue of Microorganisms (GCM) 10K type strain sequencing project: providing services to taxonomists for standard genome sequencing and annotation.</title>
        <authorList>
            <consortium name="The Broad Institute Genomics Platform"/>
            <consortium name="The Broad Institute Genome Sequencing Center for Infectious Disease"/>
            <person name="Wu L."/>
            <person name="Ma J."/>
        </authorList>
    </citation>
    <scope>NUCLEOTIDE SEQUENCE [LARGE SCALE GENOMIC DNA]</scope>
    <source>
        <strain evidence="1 2">JCM 14546</strain>
    </source>
</reference>
<protein>
    <submittedName>
        <fullName evidence="1">Uncharacterized protein</fullName>
    </submittedName>
</protein>
<comment type="caution">
    <text evidence="1">The sequence shown here is derived from an EMBL/GenBank/DDBJ whole genome shotgun (WGS) entry which is preliminary data.</text>
</comment>
<proteinExistence type="predicted"/>
<evidence type="ECO:0000313" key="2">
    <source>
        <dbReference type="Proteomes" id="UP001500755"/>
    </source>
</evidence>
<dbReference type="Proteomes" id="UP001500755">
    <property type="component" value="Unassembled WGS sequence"/>
</dbReference>
<sequence>MSTATVITFTREEAEAKRNAILEQVRDPDEFRRRGENYELDPSDRLLYDDLRELDYLLGE</sequence>
<evidence type="ECO:0000313" key="1">
    <source>
        <dbReference type="EMBL" id="GAA2004202.1"/>
    </source>
</evidence>
<dbReference type="RefSeq" id="WP_344307875.1">
    <property type="nucleotide sequence ID" value="NZ_BAAANO010000010.1"/>
</dbReference>